<gene>
    <name evidence="1" type="ORF">Back11_56730</name>
</gene>
<keyword evidence="2" id="KW-1185">Reference proteome</keyword>
<dbReference type="RefSeq" id="WP_125664461.1">
    <property type="nucleotide sequence ID" value="NZ_AP019308.1"/>
</dbReference>
<proteinExistence type="predicted"/>
<evidence type="ECO:0000313" key="2">
    <source>
        <dbReference type="Proteomes" id="UP000275368"/>
    </source>
</evidence>
<dbReference type="AlphaFoldDB" id="A0A3G9JJP9"/>
<dbReference type="EMBL" id="AP019308">
    <property type="protein sequence ID" value="BBH24328.1"/>
    <property type="molecule type" value="Genomic_DNA"/>
</dbReference>
<dbReference type="PROSITE" id="PS51186">
    <property type="entry name" value="GNAT"/>
    <property type="match status" value="1"/>
</dbReference>
<sequence length="142" mass="16012">MFFLKKIDEFSLQITSVLAQCMFNPDRTKMNKIVEAYEADPLRCVYAYYDADRVAAIIGLKLNPVEKSAVILHIAVDHSFRGNGIGRKLMNEIILLHAITAIEAETDKDAVNFYRSCGFTVKSLGELYPGTERFLCVMNSSH</sequence>
<dbReference type="InterPro" id="IPR000182">
    <property type="entry name" value="GNAT_dom"/>
</dbReference>
<dbReference type="GO" id="GO:0016747">
    <property type="term" value="F:acyltransferase activity, transferring groups other than amino-acyl groups"/>
    <property type="evidence" value="ECO:0007669"/>
    <property type="project" value="InterPro"/>
</dbReference>
<dbReference type="Gene3D" id="3.40.630.30">
    <property type="match status" value="1"/>
</dbReference>
<dbReference type="CDD" id="cd04301">
    <property type="entry name" value="NAT_SF"/>
    <property type="match status" value="1"/>
</dbReference>
<name>A0A3G9JJP9_9BACL</name>
<dbReference type="OrthoDB" id="45853at2"/>
<dbReference type="InterPro" id="IPR016181">
    <property type="entry name" value="Acyl_CoA_acyltransferase"/>
</dbReference>
<evidence type="ECO:0000313" key="1">
    <source>
        <dbReference type="EMBL" id="BBH24328.1"/>
    </source>
</evidence>
<accession>A0A3G9JJP9</accession>
<organism evidence="1 2">
    <name type="scientific">Paenibacillus baekrokdamisoli</name>
    <dbReference type="NCBI Taxonomy" id="1712516"/>
    <lineage>
        <taxon>Bacteria</taxon>
        <taxon>Bacillati</taxon>
        <taxon>Bacillota</taxon>
        <taxon>Bacilli</taxon>
        <taxon>Bacillales</taxon>
        <taxon>Paenibacillaceae</taxon>
        <taxon>Paenibacillus</taxon>
    </lineage>
</organism>
<reference evidence="1 2" key="1">
    <citation type="submission" date="2018-11" db="EMBL/GenBank/DDBJ databases">
        <title>Complete genome sequence of Paenibacillus baekrokdamisoli strain KCTC 33723.</title>
        <authorList>
            <person name="Kang S.W."/>
            <person name="Lee K.C."/>
            <person name="Kim K.K."/>
            <person name="Kim J.S."/>
            <person name="Kim D.S."/>
            <person name="Ko S.H."/>
            <person name="Yang S.H."/>
            <person name="Lee J.S."/>
        </authorList>
    </citation>
    <scope>NUCLEOTIDE SEQUENCE [LARGE SCALE GENOMIC DNA]</scope>
    <source>
        <strain evidence="1 2">KCTC 33723</strain>
    </source>
</reference>
<dbReference type="KEGG" id="pbk:Back11_56730"/>
<dbReference type="SUPFAM" id="SSF55729">
    <property type="entry name" value="Acyl-CoA N-acyltransferases (Nat)"/>
    <property type="match status" value="1"/>
</dbReference>
<protein>
    <submittedName>
        <fullName evidence="1">Uncharacterized protein</fullName>
    </submittedName>
</protein>
<dbReference type="Pfam" id="PF00583">
    <property type="entry name" value="Acetyltransf_1"/>
    <property type="match status" value="1"/>
</dbReference>
<dbReference type="Proteomes" id="UP000275368">
    <property type="component" value="Chromosome"/>
</dbReference>